<feature type="region of interest" description="Disordered" evidence="3">
    <location>
        <begin position="832"/>
        <end position="927"/>
    </location>
</feature>
<evidence type="ECO:0000256" key="1">
    <source>
        <dbReference type="ARBA" id="ARBA00022468"/>
    </source>
</evidence>
<evidence type="ECO:0000256" key="2">
    <source>
        <dbReference type="SAM" id="Coils"/>
    </source>
</evidence>
<dbReference type="Proteomes" id="UP001150062">
    <property type="component" value="Unassembled WGS sequence"/>
</dbReference>
<dbReference type="PANTHER" id="PTHR10063">
    <property type="entry name" value="TUBERIN"/>
    <property type="match status" value="1"/>
</dbReference>
<dbReference type="EMBL" id="JAOAOG010000032">
    <property type="protein sequence ID" value="KAJ6253237.1"/>
    <property type="molecule type" value="Genomic_DNA"/>
</dbReference>
<feature type="domain" description="Rap-GAP" evidence="4">
    <location>
        <begin position="1424"/>
        <end position="1636"/>
    </location>
</feature>
<dbReference type="PROSITE" id="PS50085">
    <property type="entry name" value="RAPGAP"/>
    <property type="match status" value="1"/>
</dbReference>
<organism evidence="5 6">
    <name type="scientific">Anaeramoeba flamelloides</name>
    <dbReference type="NCBI Taxonomy" id="1746091"/>
    <lineage>
        <taxon>Eukaryota</taxon>
        <taxon>Metamonada</taxon>
        <taxon>Anaeramoebidae</taxon>
        <taxon>Anaeramoeba</taxon>
    </lineage>
</organism>
<feature type="compositionally biased region" description="Basic residues" evidence="3">
    <location>
        <begin position="880"/>
        <end position="890"/>
    </location>
</feature>
<feature type="compositionally biased region" description="Basic and acidic residues" evidence="3">
    <location>
        <begin position="1116"/>
        <end position="1161"/>
    </location>
</feature>
<feature type="compositionally biased region" description="Basic and acidic residues" evidence="3">
    <location>
        <begin position="848"/>
        <end position="861"/>
    </location>
</feature>
<reference evidence="5" key="1">
    <citation type="submission" date="2022-08" db="EMBL/GenBank/DDBJ databases">
        <title>Novel sulfate-reducing endosymbionts in the free-living metamonad Anaeramoeba.</title>
        <authorList>
            <person name="Jerlstrom-Hultqvist J."/>
            <person name="Cepicka I."/>
            <person name="Gallot-Lavallee L."/>
            <person name="Salas-Leiva D."/>
            <person name="Curtis B.A."/>
            <person name="Zahonova K."/>
            <person name="Pipaliya S."/>
            <person name="Dacks J."/>
            <person name="Roger A.J."/>
        </authorList>
    </citation>
    <scope>NUCLEOTIDE SEQUENCE</scope>
    <source>
        <strain evidence="5">Schooner1</strain>
    </source>
</reference>
<dbReference type="InterPro" id="IPR027107">
    <property type="entry name" value="Tuberin/Ral-act_asu"/>
</dbReference>
<feature type="compositionally biased region" description="Basic residues" evidence="3">
    <location>
        <begin position="862"/>
        <end position="872"/>
    </location>
</feature>
<feature type="coiled-coil region" evidence="2">
    <location>
        <begin position="538"/>
        <end position="571"/>
    </location>
</feature>
<name>A0ABQ8Z8M7_9EUKA</name>
<feature type="compositionally biased region" description="Basic and acidic residues" evidence="3">
    <location>
        <begin position="1180"/>
        <end position="1189"/>
    </location>
</feature>
<evidence type="ECO:0000313" key="6">
    <source>
        <dbReference type="Proteomes" id="UP001150062"/>
    </source>
</evidence>
<evidence type="ECO:0000313" key="5">
    <source>
        <dbReference type="EMBL" id="KAJ6253237.1"/>
    </source>
</evidence>
<feature type="compositionally biased region" description="Low complexity" evidence="3">
    <location>
        <begin position="772"/>
        <end position="782"/>
    </location>
</feature>
<keyword evidence="6" id="KW-1185">Reference proteome</keyword>
<feature type="compositionally biased region" description="Basic and acidic residues" evidence="3">
    <location>
        <begin position="913"/>
        <end position="923"/>
    </location>
</feature>
<dbReference type="Gene3D" id="3.40.50.11210">
    <property type="entry name" value="Rap/Ran-GAP"/>
    <property type="match status" value="1"/>
</dbReference>
<dbReference type="PANTHER" id="PTHR10063:SF11">
    <property type="entry name" value="RHO GTPASE-ACTIVATING PROTEIN CG5521-RELATED"/>
    <property type="match status" value="1"/>
</dbReference>
<keyword evidence="2" id="KW-0175">Coiled coil</keyword>
<evidence type="ECO:0000259" key="4">
    <source>
        <dbReference type="PROSITE" id="PS50085"/>
    </source>
</evidence>
<sequence length="1675" mass="196590">MSKQQKKILDKKKNLFLNEKKKTSNRLHALSEYLTISNLSQESESDFLQKHSSLLYSLILDAFSGYPESTLDRKGTSLLATLCSLKNKADIRRISIGILFQFIDQLGENADNSIFEVLEGSICFDTFLDKTESNKVSFRTKPNQTEIEELVVLDSTPFDPNERLMIFQNYLTFITEKTQNHEFWFDIFKNHFFITLYPLISEKVGILESKSELFDHIHVIKEPKIHEYTISVYIEILNSLFVIEKLIPESKKKKQIPYLSLFYSKFLPSCYKNETFSKGRSLAYGGACFLICNHPYPISVQSLIQFYITLIDGFQLREYNIIKSILHFSFDIFGLCFPGINGLLLPYLESIEYLFSKKNDFPISKEMVNQSIIFFSSILNLNDQFQDIYLFNYNLIPNNNDNNKFHSIQKIIEEETIMREQNIVLLMDCKEKDYELYKQLKAQEILRQRNLIKEWTKTGKINDIKKFMIKSPQIRKRIFKILTIILTNSTLENDNDIEIISKNIFDENNGNKLNETKNENVSNQDIIQQDQINENTINNHFENEIKKEKQNENENNNKKEMENNSDIKKEKEYEKIIIKKKMNKNKSNYSDETTVLSLWNLYTIMVIELNKEKDNFNCKIISKGFLIFTNYLNFNVEKISVTANTCIQMLMSYSKKINLIDPKILDNLLAMLCSIVTLKIKSLKTRIKNFVSMTSKKKDKKSTSFEIEIPKYLNFCLNSVLYLLVYNQQFLLNEATLPIIFKTILSSYQLVLKLNKIGILDSNKYFYFNNHSNNKNSETQQKNKSKKKIKNNTRIIQNHKTSPKKITNESKLLQNIQKNDNNMNYQSNIQKTVNEKKGKKIKNLINKDNGKGKGKWKGEKKAKGKGKVKTKGKGKDKEKKKSNRFRKGKKQNNNDNSQNEKMKENEEQDEIENEKINEKEKSNEYNSENTIEKEKLMIKNTTNFNNLTSIISILYYFLNQWNNFPNSLGSEIINSIVTELDDFPEGLILQKDNANNKNKNENENDNDQKNKKKVNNYSITKFNSIINKENDFKPINYYDYSLIYSNLDTIFLFQELPKQQNNKRYVRLIIRNPTGKYVWDAEFTNTRNEHEQKGIGKTNRNDKGLKKSDDNDDEDKERVKGNEGGEEKNIKTNTQQKKEEEKEEEKEKEKEKGEEKEKEKEEEGEEEENGENNSNVNINKEIDNIKENNKSNYFRKNGEIPKYHKSNKIEEHDMLNEMLSYIEENKEIIKSTIDEEKETENDESSVSEKFHSDTLTLQTESEFESETSEDTQKHSPRKSPKIMGKFKIFPKKKKRHKSNLFNSYDLSNENISKKSISLDEEQMLEFQKTVNQSQIKQQELFLDFQLKKKQEQEKKVKSMDINDDDDGDGNLFPTDEKIIPKKKIPITFFHFSRLLLSQLGLLKNDVDNKFLKPLEWNPTIHKFLNELDKKPTRATHKIAVIYVGKGQKNANEILQNTKGSPDFEEFINGLGWKINLKMHLGYRGGITESESNDLYQNTPYFADFNNEIIYHVTTRMLNNQEDQSQPNKLKYISNDFIHIIWSEDNVEYNPSIFSSKFNFVHFVIYPLPNGLFKIQILARPEIKLFGPIIDGMVLNKLNLIHLIKKSVKITNTFIYNYFIGNYKHPYQVRAHLINDIINKHTIENNFDDYYSKLLIPNNTEESLNTFNYILTGVDN</sequence>
<feature type="compositionally biased region" description="Basic and acidic residues" evidence="3">
    <location>
        <begin position="1196"/>
        <end position="1205"/>
    </location>
</feature>
<feature type="region of interest" description="Disordered" evidence="3">
    <location>
        <begin position="1231"/>
        <end position="1288"/>
    </location>
</feature>
<feature type="compositionally biased region" description="Acidic residues" evidence="3">
    <location>
        <begin position="1235"/>
        <end position="1245"/>
    </location>
</feature>
<feature type="region of interest" description="Disordered" evidence="3">
    <location>
        <begin position="1088"/>
        <end position="1205"/>
    </location>
</feature>
<keyword evidence="1" id="KW-0343">GTPase activation</keyword>
<gene>
    <name evidence="5" type="ORF">M0813_01283</name>
</gene>
<proteinExistence type="predicted"/>
<protein>
    <submittedName>
        <fullName evidence="5">Rho gtpase-activating protein</fullName>
    </submittedName>
</protein>
<dbReference type="Pfam" id="PF02145">
    <property type="entry name" value="Rap_GAP"/>
    <property type="match status" value="1"/>
</dbReference>
<comment type="caution">
    <text evidence="5">The sequence shown here is derived from an EMBL/GenBank/DDBJ whole genome shotgun (WGS) entry which is preliminary data.</text>
</comment>
<feature type="compositionally biased region" description="Basic and acidic residues" evidence="3">
    <location>
        <begin position="998"/>
        <end position="1009"/>
    </location>
</feature>
<dbReference type="InterPro" id="IPR000331">
    <property type="entry name" value="Rap/Ran_GAP_dom"/>
</dbReference>
<dbReference type="SUPFAM" id="SSF111347">
    <property type="entry name" value="Rap/Ran-GAP"/>
    <property type="match status" value="1"/>
</dbReference>
<evidence type="ECO:0000256" key="3">
    <source>
        <dbReference type="SAM" id="MobiDB-lite"/>
    </source>
</evidence>
<accession>A0ABQ8Z8M7</accession>
<dbReference type="InterPro" id="IPR035974">
    <property type="entry name" value="Rap/Ran-GAP_sf"/>
</dbReference>
<feature type="region of interest" description="Disordered" evidence="3">
    <location>
        <begin position="771"/>
        <end position="809"/>
    </location>
</feature>
<feature type="compositionally biased region" description="Basic and acidic residues" evidence="3">
    <location>
        <begin position="1088"/>
        <end position="1109"/>
    </location>
</feature>
<feature type="region of interest" description="Disordered" evidence="3">
    <location>
        <begin position="990"/>
        <end position="1014"/>
    </location>
</feature>